<feature type="compositionally biased region" description="Polar residues" evidence="1">
    <location>
        <begin position="381"/>
        <end position="399"/>
    </location>
</feature>
<organism evidence="3 4">
    <name type="scientific">Candidula unifasciata</name>
    <dbReference type="NCBI Taxonomy" id="100452"/>
    <lineage>
        <taxon>Eukaryota</taxon>
        <taxon>Metazoa</taxon>
        <taxon>Spiralia</taxon>
        <taxon>Lophotrochozoa</taxon>
        <taxon>Mollusca</taxon>
        <taxon>Gastropoda</taxon>
        <taxon>Heterobranchia</taxon>
        <taxon>Euthyneura</taxon>
        <taxon>Panpulmonata</taxon>
        <taxon>Eupulmonata</taxon>
        <taxon>Stylommatophora</taxon>
        <taxon>Helicina</taxon>
        <taxon>Helicoidea</taxon>
        <taxon>Geomitridae</taxon>
        <taxon>Candidula</taxon>
    </lineage>
</organism>
<feature type="domain" description="PH" evidence="2">
    <location>
        <begin position="12"/>
        <end position="130"/>
    </location>
</feature>
<accession>A0A8S3YF38</accession>
<feature type="region of interest" description="Disordered" evidence="1">
    <location>
        <begin position="588"/>
        <end position="634"/>
    </location>
</feature>
<feature type="non-terminal residue" evidence="3">
    <location>
        <position position="634"/>
    </location>
</feature>
<reference evidence="3" key="1">
    <citation type="submission" date="2021-04" db="EMBL/GenBank/DDBJ databases">
        <authorList>
            <consortium name="Molecular Ecology Group"/>
        </authorList>
    </citation>
    <scope>NUCLEOTIDE SEQUENCE</scope>
</reference>
<evidence type="ECO:0000256" key="1">
    <source>
        <dbReference type="SAM" id="MobiDB-lite"/>
    </source>
</evidence>
<dbReference type="Gene3D" id="2.30.29.30">
    <property type="entry name" value="Pleckstrin-homology domain (PH domain)/Phosphotyrosine-binding domain (PTB)"/>
    <property type="match status" value="1"/>
</dbReference>
<dbReference type="SMART" id="SM00233">
    <property type="entry name" value="PH"/>
    <property type="match status" value="1"/>
</dbReference>
<dbReference type="OrthoDB" id="67516at2759"/>
<feature type="compositionally biased region" description="Polar residues" evidence="1">
    <location>
        <begin position="558"/>
        <end position="576"/>
    </location>
</feature>
<feature type="region of interest" description="Disordered" evidence="1">
    <location>
        <begin position="456"/>
        <end position="576"/>
    </location>
</feature>
<dbReference type="Proteomes" id="UP000678393">
    <property type="component" value="Unassembled WGS sequence"/>
</dbReference>
<dbReference type="PROSITE" id="PS50003">
    <property type="entry name" value="PH_DOMAIN"/>
    <property type="match status" value="1"/>
</dbReference>
<protein>
    <recommendedName>
        <fullName evidence="2">PH domain-containing protein</fullName>
    </recommendedName>
</protein>
<feature type="region of interest" description="Disordered" evidence="1">
    <location>
        <begin position="362"/>
        <end position="436"/>
    </location>
</feature>
<feature type="compositionally biased region" description="Polar residues" evidence="1">
    <location>
        <begin position="406"/>
        <end position="425"/>
    </location>
</feature>
<dbReference type="Pfam" id="PF00169">
    <property type="entry name" value="PH"/>
    <property type="match status" value="1"/>
</dbReference>
<keyword evidence="4" id="KW-1185">Reference proteome</keyword>
<dbReference type="AlphaFoldDB" id="A0A8S3YF38"/>
<evidence type="ECO:0000259" key="2">
    <source>
        <dbReference type="PROSITE" id="PS50003"/>
    </source>
</evidence>
<feature type="region of interest" description="Disordered" evidence="1">
    <location>
        <begin position="136"/>
        <end position="242"/>
    </location>
</feature>
<dbReference type="InterPro" id="IPR011993">
    <property type="entry name" value="PH-like_dom_sf"/>
</dbReference>
<dbReference type="GO" id="GO:0035591">
    <property type="term" value="F:signaling adaptor activity"/>
    <property type="evidence" value="ECO:0007669"/>
    <property type="project" value="TreeGrafter"/>
</dbReference>
<dbReference type="EMBL" id="CAJHNH020000074">
    <property type="protein sequence ID" value="CAG5115094.1"/>
    <property type="molecule type" value="Genomic_DNA"/>
</dbReference>
<dbReference type="SUPFAM" id="SSF50729">
    <property type="entry name" value="PH domain-like"/>
    <property type="match status" value="1"/>
</dbReference>
<proteinExistence type="predicted"/>
<dbReference type="InterPro" id="IPR001849">
    <property type="entry name" value="PH_domain"/>
</dbReference>
<comment type="caution">
    <text evidence="3">The sequence shown here is derived from an EMBL/GenBank/DDBJ whole genome shotgun (WGS) entry which is preliminary data.</text>
</comment>
<evidence type="ECO:0000313" key="4">
    <source>
        <dbReference type="Proteomes" id="UP000678393"/>
    </source>
</evidence>
<dbReference type="PANTHER" id="PTHR45960:SF2">
    <property type="entry name" value="PROTEIN DAUGHTER OF SEVENLESS"/>
    <property type="match status" value="1"/>
</dbReference>
<name>A0A8S3YF38_9EUPU</name>
<evidence type="ECO:0000313" key="3">
    <source>
        <dbReference type="EMBL" id="CAG5115094.1"/>
    </source>
</evidence>
<feature type="compositionally biased region" description="Polar residues" evidence="1">
    <location>
        <begin position="162"/>
        <end position="184"/>
    </location>
</feature>
<gene>
    <name evidence="3" type="ORF">CUNI_LOCUS652</name>
</gene>
<feature type="compositionally biased region" description="Polar residues" evidence="1">
    <location>
        <begin position="215"/>
        <end position="232"/>
    </location>
</feature>
<dbReference type="InterPro" id="IPR046355">
    <property type="entry name" value="Gab1-4-like"/>
</dbReference>
<sequence>MNRRKVPPEMASVVHSGWMTKSPPERQLRLHFKIFHSHWKKRYFVLRKPTGSLPDQYELHYYKDQRCTNKKGSIDLDQCEQIIEALDSDVFPYLLAIKTSYKHKIRTYYLATDTEQDMNTWVKWLCHVCGLRPEDQPTDIPDLKPDQTAGAGAQRSGPMVVNGTTCSPHQQVKLSDSPMSTNPRVSAGHLARTHSRASTSSETSLGHFSPGNRLTGLQSVGRKTSVESTSESVAPPLPEKRHLLHNNGMTSVDDDVFIPSVYDHPPSRRSVDHPSVRGIMEHTSKHKESSSLYKVPPYLTTRDNKLSVGETSLADESTSLGRSPLTSLSSSLDSWTSCSIHGQAVTSTEGFDYPFSNHSLSVSTDNEIPPERPPKPHHLQSPYQNLPPTGKTSLFTDLNTVLAHPKSNQPNSGTGYDIPRSSQRSMQHHHQAELSHVPSAALRSGSQVSGNYSSHLYLNTMNKSGPGEHPGGSQGGSDEDYSVHSETGVAAPAVPPPRAGYPGESPAGNSGSLLLYQCPPSPSSASASASGNASRPGLRLLSQGPSVSSRVANGHSVGLNQEEASTGIFSTKRTRSFKSPYSLKSSVARHSPKVNSVSLSATIPAPRPLLPPRPKEMSTSEDDEEMRVHEPEEE</sequence>
<dbReference type="GO" id="GO:0005737">
    <property type="term" value="C:cytoplasm"/>
    <property type="evidence" value="ECO:0007669"/>
    <property type="project" value="TreeGrafter"/>
</dbReference>
<feature type="compositionally biased region" description="Polar residues" evidence="1">
    <location>
        <begin position="196"/>
        <end position="206"/>
    </location>
</feature>
<dbReference type="PANTHER" id="PTHR45960">
    <property type="entry name" value="GRB2-ASSOCIATED-BINDING PROTEIN"/>
    <property type="match status" value="1"/>
</dbReference>
<dbReference type="GO" id="GO:0007165">
    <property type="term" value="P:signal transduction"/>
    <property type="evidence" value="ECO:0007669"/>
    <property type="project" value="TreeGrafter"/>
</dbReference>